<gene>
    <name evidence="2" type="ORF">C8N24_6254</name>
</gene>
<keyword evidence="3" id="KW-1185">Reference proteome</keyword>
<proteinExistence type="predicted"/>
<comment type="caution">
    <text evidence="2">The sequence shown here is derived from an EMBL/GenBank/DDBJ whole genome shotgun (WGS) entry which is preliminary data.</text>
</comment>
<evidence type="ECO:0008006" key="4">
    <source>
        <dbReference type="Google" id="ProtNLM"/>
    </source>
</evidence>
<dbReference type="OrthoDB" id="5572373at2"/>
<dbReference type="RefSeq" id="WP_121257528.1">
    <property type="nucleotide sequence ID" value="NZ_RBIL01000002.1"/>
</dbReference>
<reference evidence="2 3" key="1">
    <citation type="submission" date="2018-10" db="EMBL/GenBank/DDBJ databases">
        <title>Genomic Encyclopedia of Archaeal and Bacterial Type Strains, Phase II (KMG-II): from individual species to whole genera.</title>
        <authorList>
            <person name="Goeker M."/>
        </authorList>
    </citation>
    <scope>NUCLEOTIDE SEQUENCE [LARGE SCALE GENOMIC DNA]</scope>
    <source>
        <strain evidence="2 3">DSM 14954</strain>
    </source>
</reference>
<evidence type="ECO:0000313" key="2">
    <source>
        <dbReference type="EMBL" id="RKQ88213.1"/>
    </source>
</evidence>
<accession>A0A660L8H5</accession>
<evidence type="ECO:0000313" key="3">
    <source>
        <dbReference type="Proteomes" id="UP000278962"/>
    </source>
</evidence>
<feature type="region of interest" description="Disordered" evidence="1">
    <location>
        <begin position="1"/>
        <end position="23"/>
    </location>
</feature>
<dbReference type="EMBL" id="RBIL01000002">
    <property type="protein sequence ID" value="RKQ88213.1"/>
    <property type="molecule type" value="Genomic_DNA"/>
</dbReference>
<sequence>MSPLNRITQLVAPPSSPRPSTAPVVECRGHLQPLPTDYRALLNTYGLGAFRKNFAEVHILSPANPHPVFDIVTLTRETAELLETIYEDLRNDWLPHAFWPDQPGLLQWGAAEIESLWWLTEGEPDEWPTVVMRDTEQIFDRFDMTATELLLGLIDGPSPTSLISPLSCPGVTFSRSPARAGGSYD</sequence>
<dbReference type="Proteomes" id="UP000278962">
    <property type="component" value="Unassembled WGS sequence"/>
</dbReference>
<dbReference type="AlphaFoldDB" id="A0A660L8H5"/>
<evidence type="ECO:0000256" key="1">
    <source>
        <dbReference type="SAM" id="MobiDB-lite"/>
    </source>
</evidence>
<protein>
    <recommendedName>
        <fullName evidence="4">SUKH superfamily protein</fullName>
    </recommendedName>
</protein>
<organism evidence="2 3">
    <name type="scientific">Solirubrobacter pauli</name>
    <dbReference type="NCBI Taxonomy" id="166793"/>
    <lineage>
        <taxon>Bacteria</taxon>
        <taxon>Bacillati</taxon>
        <taxon>Actinomycetota</taxon>
        <taxon>Thermoleophilia</taxon>
        <taxon>Solirubrobacterales</taxon>
        <taxon>Solirubrobacteraceae</taxon>
        <taxon>Solirubrobacter</taxon>
    </lineage>
</organism>
<name>A0A660L8H5_9ACTN</name>